<dbReference type="PROSITE" id="PS50026">
    <property type="entry name" value="EGF_3"/>
    <property type="match status" value="1"/>
</dbReference>
<proteinExistence type="predicted"/>
<dbReference type="Gene3D" id="2.10.25.10">
    <property type="entry name" value="Laminin"/>
    <property type="match status" value="1"/>
</dbReference>
<dbReference type="PROSITE" id="PS00022">
    <property type="entry name" value="EGF_1"/>
    <property type="match status" value="1"/>
</dbReference>
<dbReference type="InParanoid" id="A0A667ZJC1"/>
<dbReference type="SUPFAM" id="SSF57196">
    <property type="entry name" value="EGF/Laminin"/>
    <property type="match status" value="1"/>
</dbReference>
<dbReference type="PANTHER" id="PTHR40472">
    <property type="entry name" value="RICIN B-TYPE LECTIN DOMAIN-CONTAINING PROTEIN"/>
    <property type="match status" value="1"/>
</dbReference>
<feature type="domain" description="EGF-like" evidence="5">
    <location>
        <begin position="463"/>
        <end position="501"/>
    </location>
</feature>
<keyword evidence="1" id="KW-0245">EGF-like domain</keyword>
<feature type="signal peptide" evidence="4">
    <location>
        <begin position="1"/>
        <end position="24"/>
    </location>
</feature>
<dbReference type="Ensembl" id="ENSMMDT00005041645.1">
    <property type="protein sequence ID" value="ENSMMDP00005040812.1"/>
    <property type="gene ID" value="ENSMMDG00005018872.1"/>
</dbReference>
<dbReference type="SMART" id="SM00181">
    <property type="entry name" value="EGF"/>
    <property type="match status" value="1"/>
</dbReference>
<dbReference type="OrthoDB" id="4405280at2759"/>
<keyword evidence="3" id="KW-0812">Transmembrane</keyword>
<name>A0A667ZJC1_9TELE</name>
<keyword evidence="7" id="KW-1185">Reference proteome</keyword>
<protein>
    <submittedName>
        <fullName evidence="6">SE-cephalotoxin-like</fullName>
    </submittedName>
</protein>
<accession>A0A667ZJC1</accession>
<keyword evidence="3" id="KW-0472">Membrane</keyword>
<evidence type="ECO:0000256" key="3">
    <source>
        <dbReference type="SAM" id="Phobius"/>
    </source>
</evidence>
<feature type="chain" id="PRO_5025503761" evidence="4">
    <location>
        <begin position="25"/>
        <end position="546"/>
    </location>
</feature>
<evidence type="ECO:0000313" key="6">
    <source>
        <dbReference type="Ensembl" id="ENSMMDP00005040812.1"/>
    </source>
</evidence>
<feature type="disulfide bond" evidence="1">
    <location>
        <begin position="472"/>
        <end position="489"/>
    </location>
</feature>
<reference evidence="6" key="1">
    <citation type="submission" date="2019-06" db="EMBL/GenBank/DDBJ databases">
        <authorList>
            <consortium name="Wellcome Sanger Institute Data Sharing"/>
        </authorList>
    </citation>
    <scope>NUCLEOTIDE SEQUENCE [LARGE SCALE GENOMIC DNA]</scope>
</reference>
<reference evidence="6" key="3">
    <citation type="submission" date="2025-09" db="UniProtKB">
        <authorList>
            <consortium name="Ensembl"/>
        </authorList>
    </citation>
    <scope>IDENTIFICATION</scope>
</reference>
<evidence type="ECO:0000256" key="1">
    <source>
        <dbReference type="PROSITE-ProRule" id="PRU00076"/>
    </source>
</evidence>
<dbReference type="PANTHER" id="PTHR40472:SF6">
    <property type="entry name" value="RICIN B-TYPE LECTIN DOMAIN-CONTAINING PROTEIN"/>
    <property type="match status" value="1"/>
</dbReference>
<feature type="disulfide bond" evidence="1">
    <location>
        <begin position="491"/>
        <end position="500"/>
    </location>
</feature>
<keyword evidence="4" id="KW-0732">Signal</keyword>
<evidence type="ECO:0000256" key="2">
    <source>
        <dbReference type="SAM" id="Coils"/>
    </source>
</evidence>
<dbReference type="AlphaFoldDB" id="A0A667ZJC1"/>
<reference evidence="6" key="2">
    <citation type="submission" date="2025-08" db="UniProtKB">
        <authorList>
            <consortium name="Ensembl"/>
        </authorList>
    </citation>
    <scope>IDENTIFICATION</scope>
</reference>
<keyword evidence="2" id="KW-0175">Coiled coil</keyword>
<feature type="transmembrane region" description="Helical" evidence="3">
    <location>
        <begin position="91"/>
        <end position="113"/>
    </location>
</feature>
<dbReference type="InterPro" id="IPR000742">
    <property type="entry name" value="EGF"/>
</dbReference>
<gene>
    <name evidence="6" type="primary">LOC115377549</name>
</gene>
<evidence type="ECO:0000313" key="7">
    <source>
        <dbReference type="Proteomes" id="UP000472263"/>
    </source>
</evidence>
<dbReference type="GeneTree" id="ENSGT01150000287072"/>
<keyword evidence="1" id="KW-1015">Disulfide bond</keyword>
<dbReference type="RefSeq" id="XP_029933221.1">
    <property type="nucleotide sequence ID" value="XM_030077361.1"/>
</dbReference>
<dbReference type="Pfam" id="PF00008">
    <property type="entry name" value="EGF"/>
    <property type="match status" value="1"/>
</dbReference>
<keyword evidence="3" id="KW-1133">Transmembrane helix</keyword>
<dbReference type="CDD" id="cd00054">
    <property type="entry name" value="EGF_CA"/>
    <property type="match status" value="1"/>
</dbReference>
<feature type="coiled-coil region" evidence="2">
    <location>
        <begin position="119"/>
        <end position="146"/>
    </location>
</feature>
<dbReference type="InterPro" id="IPR039051">
    <property type="entry name" value="SE-CTX-like"/>
</dbReference>
<comment type="caution">
    <text evidence="1">Lacks conserved residue(s) required for the propagation of feature annotation.</text>
</comment>
<sequence>MAVLRVSLLLGSLILVLYLTTTSALSHDPTFSTTNSGPPTRIRRDLTYLTQEKTKEVMDTGKTALEAFKSTFEHLEGTKTLSGIMEKISKFSGLVPGIGGLMLSFVSMVLIFIPQESPTDQLQADLDEVNRKLDSLSIQISNLATDVEWHNYASVYSQDEVRILNAWKRLNELIESSRLAQSNEKKIRLAEMFTTFYENTATEGSVASLYHYLTIRGTSLSKNLLDILTRKFKCGFDDVAMYAFYFNSLMYRGMVLNQFYWSLMGFDTSVKAAEHTSMMKQVVRAQKNALNYCMNNYKEYMKRDVEEISKKYSYKDKELIASEIKTALDKKYFWYNWVVVVHDTKQDYPDKTDGFTVIPVEKVTIAVGFINKEKMDLQWRSSQMLCGPMANCDDEGQINSRELCYVEIVATYDDHQEFIEVRRKLMHLSYDRNPVHVPHSCCNETCRWGTFSEGSLSFYYSREVEVCTGDPCMNGGTCRRMLMSNDWMCDCTDDFYGRICENSTTISAAPRYLVPHPVPLISTINTKLQNMQSKIDGIYSLLQQKG</sequence>
<evidence type="ECO:0000256" key="4">
    <source>
        <dbReference type="SAM" id="SignalP"/>
    </source>
</evidence>
<dbReference type="Proteomes" id="UP000472263">
    <property type="component" value="Chromosome 19"/>
</dbReference>
<dbReference type="GeneID" id="115377549"/>
<organism evidence="6 7">
    <name type="scientific">Myripristis murdjan</name>
    <name type="common">pinecone soldierfish</name>
    <dbReference type="NCBI Taxonomy" id="586833"/>
    <lineage>
        <taxon>Eukaryota</taxon>
        <taxon>Metazoa</taxon>
        <taxon>Chordata</taxon>
        <taxon>Craniata</taxon>
        <taxon>Vertebrata</taxon>
        <taxon>Euteleostomi</taxon>
        <taxon>Actinopterygii</taxon>
        <taxon>Neopterygii</taxon>
        <taxon>Teleostei</taxon>
        <taxon>Neoteleostei</taxon>
        <taxon>Acanthomorphata</taxon>
        <taxon>Holocentriformes</taxon>
        <taxon>Holocentridae</taxon>
        <taxon>Myripristis</taxon>
    </lineage>
</organism>
<evidence type="ECO:0000259" key="5">
    <source>
        <dbReference type="PROSITE" id="PS50026"/>
    </source>
</evidence>